<keyword evidence="11" id="KW-0413">Isomerase</keyword>
<feature type="compositionally biased region" description="Basic residues" evidence="13">
    <location>
        <begin position="235"/>
        <end position="251"/>
    </location>
</feature>
<dbReference type="GO" id="GO:0003677">
    <property type="term" value="F:DNA binding"/>
    <property type="evidence" value="ECO:0007669"/>
    <property type="project" value="InterPro"/>
</dbReference>
<comment type="cofactor">
    <cofactor evidence="1">
        <name>[4Fe-4S] cluster</name>
        <dbReference type="ChEBI" id="CHEBI:49883"/>
    </cofactor>
</comment>
<dbReference type="SMART" id="SM00491">
    <property type="entry name" value="HELICc2"/>
    <property type="match status" value="1"/>
</dbReference>
<keyword evidence="7" id="KW-0347">Helicase</keyword>
<dbReference type="GO" id="GO:0005524">
    <property type="term" value="F:ATP binding"/>
    <property type="evidence" value="ECO:0007669"/>
    <property type="project" value="UniProtKB-KW"/>
</dbReference>
<dbReference type="InterPro" id="IPR014001">
    <property type="entry name" value="Helicase_ATP-bd"/>
</dbReference>
<keyword evidence="12" id="KW-0539">Nucleus</keyword>
<dbReference type="GO" id="GO:0016818">
    <property type="term" value="F:hydrolase activity, acting on acid anhydrides, in phosphorus-containing anhydrides"/>
    <property type="evidence" value="ECO:0007669"/>
    <property type="project" value="InterPro"/>
</dbReference>
<organism evidence="15 16">
    <name type="scientific">Marchantia polymorpha subsp. ruderalis</name>
    <dbReference type="NCBI Taxonomy" id="1480154"/>
    <lineage>
        <taxon>Eukaryota</taxon>
        <taxon>Viridiplantae</taxon>
        <taxon>Streptophyta</taxon>
        <taxon>Embryophyta</taxon>
        <taxon>Marchantiophyta</taxon>
        <taxon>Marchantiopsida</taxon>
        <taxon>Marchantiidae</taxon>
        <taxon>Marchantiales</taxon>
        <taxon>Marchantiaceae</taxon>
        <taxon>Marchantia</taxon>
    </lineage>
</organism>
<feature type="compositionally biased region" description="Basic and acidic residues" evidence="13">
    <location>
        <begin position="94"/>
        <end position="103"/>
    </location>
</feature>
<dbReference type="FunFam" id="3.40.50.300:FF:001250">
    <property type="entry name" value="Putative ATP-dependent RNA helicase DDX11"/>
    <property type="match status" value="1"/>
</dbReference>
<dbReference type="EMBL" id="LVLJ01002571">
    <property type="protein sequence ID" value="OAE24571.1"/>
    <property type="molecule type" value="Genomic_DNA"/>
</dbReference>
<dbReference type="PROSITE" id="PS51193">
    <property type="entry name" value="HELICASE_ATP_BIND_2"/>
    <property type="match status" value="1"/>
</dbReference>
<dbReference type="PANTHER" id="PTHR11472:SF41">
    <property type="entry name" value="ATP-DEPENDENT DNA HELICASE DDX11-RELATED"/>
    <property type="match status" value="1"/>
</dbReference>
<evidence type="ECO:0000256" key="5">
    <source>
        <dbReference type="ARBA" id="ARBA00022741"/>
    </source>
</evidence>
<keyword evidence="10" id="KW-0411">Iron-sulfur</keyword>
<accession>A0A176VW27</accession>
<dbReference type="InterPro" id="IPR006554">
    <property type="entry name" value="Helicase-like_DEXD_c2"/>
</dbReference>
<evidence type="ECO:0000256" key="1">
    <source>
        <dbReference type="ARBA" id="ARBA00001966"/>
    </source>
</evidence>
<dbReference type="InterPro" id="IPR010614">
    <property type="entry name" value="RAD3-like_helicase_DEAD"/>
</dbReference>
<feature type="compositionally biased region" description="Basic and acidic residues" evidence="13">
    <location>
        <begin position="139"/>
        <end position="148"/>
    </location>
</feature>
<dbReference type="GO" id="GO:0003678">
    <property type="term" value="F:DNA helicase activity"/>
    <property type="evidence" value="ECO:0007669"/>
    <property type="project" value="InterPro"/>
</dbReference>
<dbReference type="Pfam" id="PF06733">
    <property type="entry name" value="DEAD_2"/>
    <property type="match status" value="1"/>
</dbReference>
<protein>
    <recommendedName>
        <fullName evidence="14">Helicase ATP-binding domain-containing protein</fullName>
    </recommendedName>
</protein>
<dbReference type="GO" id="GO:0006139">
    <property type="term" value="P:nucleobase-containing compound metabolic process"/>
    <property type="evidence" value="ECO:0007669"/>
    <property type="project" value="InterPro"/>
</dbReference>
<evidence type="ECO:0000256" key="12">
    <source>
        <dbReference type="ARBA" id="ARBA00023242"/>
    </source>
</evidence>
<dbReference type="GO" id="GO:0034085">
    <property type="term" value="P:establishment of sister chromatid cohesion"/>
    <property type="evidence" value="ECO:0007669"/>
    <property type="project" value="TreeGrafter"/>
</dbReference>
<name>A0A176VW27_MARPO</name>
<feature type="region of interest" description="Disordered" evidence="13">
    <location>
        <begin position="227"/>
        <end position="256"/>
    </location>
</feature>
<feature type="compositionally biased region" description="Acidic residues" evidence="13">
    <location>
        <begin position="194"/>
        <end position="203"/>
    </location>
</feature>
<dbReference type="SMART" id="SM00488">
    <property type="entry name" value="DEXDc2"/>
    <property type="match status" value="1"/>
</dbReference>
<dbReference type="GO" id="GO:0046872">
    <property type="term" value="F:metal ion binding"/>
    <property type="evidence" value="ECO:0007669"/>
    <property type="project" value="UniProtKB-KW"/>
</dbReference>
<evidence type="ECO:0000313" key="15">
    <source>
        <dbReference type="EMBL" id="OAE24571.1"/>
    </source>
</evidence>
<evidence type="ECO:0000256" key="11">
    <source>
        <dbReference type="ARBA" id="ARBA00023235"/>
    </source>
</evidence>
<dbReference type="GO" id="GO:0005634">
    <property type="term" value="C:nucleus"/>
    <property type="evidence" value="ECO:0007669"/>
    <property type="project" value="UniProtKB-SubCell"/>
</dbReference>
<keyword evidence="6" id="KW-0378">Hydrolase</keyword>
<dbReference type="GO" id="GO:0051536">
    <property type="term" value="F:iron-sulfur cluster binding"/>
    <property type="evidence" value="ECO:0007669"/>
    <property type="project" value="UniProtKB-KW"/>
</dbReference>
<evidence type="ECO:0000256" key="8">
    <source>
        <dbReference type="ARBA" id="ARBA00022840"/>
    </source>
</evidence>
<sequence length="856" mass="94888">MELTEESGVQFPAFPFEPYPIQLQFMKAVYSGIQKGGVTIVESPTGTGKTLSLICSTLQWLIDQHEDSSDLAGDVAKLCNSVGEEPDWMSNFEAKKEEEEKKRREARKRTLKTRLAEKSLNRTPGNRSVMHFGSVIASKEGRKGRDAVHQPLNYKPCPDDDDDLIVDDYFSDEEGCKEAKRKQTSVDSSSSDDSGGEISDDEEPLKGSAVAVLGNSARINDKCLELQKEKQSKSSSRKLHSLPQKGQKKVTTKGGCPMMSKQKLQTRYVKEVLEAGALDIEDLLHLGSKIGTCPYYGSRRMVPISDLVVLPYQSLLHAGTRETLGINLKNCVVVIDEAHNLVDTVSDIHSCQVTALQIKQVNSQLSEYLDKFRRRLAASNRRYIEMLLVLIGSITRFLSSTPQAETGDARMMTINDFVFSLGIDNLNLFKIRRYIKESNIVHKVSSYGEKLLDQASTESKASAVSARTSVTGFHMLAEFILALTNADTDGRVILMPRPAKGHSSDAADGGSLKFVMLNAAKYFAEVLEQARAVILAGGTLQPVEELRLRLFPHLPEDRVHVFSCGHIVPPESILPLAIGKGPSNRTFDFTYQSRFSPAVVEELGILMKNVCTVVPEGIVVFFPSFEYEAHVFNSWQSAGTISAIEAKKTLFREPRDAAALEDVLRQYRECISRPPEGKKTGAVLMCVVGGKMSEGINFSDGMGRCVVMVGLPYPSPNDPELVERMKYIDSLASADSQGSHGGKKSREYYENLCMKAVNQSIGRAIRHIKDYAAILLVDARYSSESSGPSSKLPGWIGDRLVKVTGSFGEVHKRLHQFFKYNRLRDQQNANLQLDMALPNKVIQPRTNIFHDHAVFS</sequence>
<dbReference type="InterPro" id="IPR013020">
    <property type="entry name" value="Rad3/Chl1-like"/>
</dbReference>
<feature type="domain" description="Helicase ATP-binding" evidence="14">
    <location>
        <begin position="8"/>
        <end position="387"/>
    </location>
</feature>
<feature type="region of interest" description="Disordered" evidence="13">
    <location>
        <begin position="176"/>
        <end position="206"/>
    </location>
</feature>
<comment type="similarity">
    <text evidence="3">Belongs to the DEAD box helicase family. DEAH subfamily. DDX11/CHL1 sub-subfamily.</text>
</comment>
<evidence type="ECO:0000313" key="16">
    <source>
        <dbReference type="Proteomes" id="UP000077202"/>
    </source>
</evidence>
<evidence type="ECO:0000256" key="13">
    <source>
        <dbReference type="SAM" id="MobiDB-lite"/>
    </source>
</evidence>
<keyword evidence="9" id="KW-0408">Iron</keyword>
<dbReference type="AlphaFoldDB" id="A0A176VW27"/>
<dbReference type="InterPro" id="IPR027417">
    <property type="entry name" value="P-loop_NTPase"/>
</dbReference>
<comment type="subcellular location">
    <subcellularLocation>
        <location evidence="2">Nucleus</location>
    </subcellularLocation>
</comment>
<dbReference type="Pfam" id="PF13307">
    <property type="entry name" value="Helicase_C_2"/>
    <property type="match status" value="1"/>
</dbReference>
<keyword evidence="16" id="KW-1185">Reference proteome</keyword>
<evidence type="ECO:0000256" key="3">
    <source>
        <dbReference type="ARBA" id="ARBA00008435"/>
    </source>
</evidence>
<dbReference type="InterPro" id="IPR006555">
    <property type="entry name" value="ATP-dep_Helicase_C"/>
</dbReference>
<evidence type="ECO:0000256" key="6">
    <source>
        <dbReference type="ARBA" id="ARBA00022801"/>
    </source>
</evidence>
<evidence type="ECO:0000256" key="4">
    <source>
        <dbReference type="ARBA" id="ARBA00022723"/>
    </source>
</evidence>
<dbReference type="InterPro" id="IPR045028">
    <property type="entry name" value="DinG/Rad3-like"/>
</dbReference>
<evidence type="ECO:0000256" key="2">
    <source>
        <dbReference type="ARBA" id="ARBA00004123"/>
    </source>
</evidence>
<dbReference type="SMART" id="SM00487">
    <property type="entry name" value="DEXDc"/>
    <property type="match status" value="1"/>
</dbReference>
<reference evidence="15" key="1">
    <citation type="submission" date="2016-03" db="EMBL/GenBank/DDBJ databases">
        <title>Mechanisms controlling the formation of the plant cell surface in tip-growing cells are functionally conserved among land plants.</title>
        <authorList>
            <person name="Honkanen S."/>
            <person name="Jones V.A."/>
            <person name="Morieri G."/>
            <person name="Champion C."/>
            <person name="Hetherington A.J."/>
            <person name="Kelly S."/>
            <person name="Saint-Marcoux D."/>
            <person name="Proust H."/>
            <person name="Prescott H."/>
            <person name="Dolan L."/>
        </authorList>
    </citation>
    <scope>NUCLEOTIDE SEQUENCE [LARGE SCALE GENOMIC DNA]</scope>
    <source>
        <tissue evidence="15">Whole gametophyte</tissue>
    </source>
</reference>
<keyword evidence="4" id="KW-0479">Metal-binding</keyword>
<feature type="region of interest" description="Disordered" evidence="13">
    <location>
        <begin position="94"/>
        <end position="160"/>
    </location>
</feature>
<dbReference type="InterPro" id="IPR014013">
    <property type="entry name" value="Helic_SF1/SF2_ATP-bd_DinG/Rad3"/>
</dbReference>
<evidence type="ECO:0000259" key="14">
    <source>
        <dbReference type="PROSITE" id="PS51193"/>
    </source>
</evidence>
<dbReference type="CDD" id="cd18788">
    <property type="entry name" value="SF2_C_XPD"/>
    <property type="match status" value="1"/>
</dbReference>
<dbReference type="PANTHER" id="PTHR11472">
    <property type="entry name" value="DNA REPAIR DEAD HELICASE RAD3/XP-D SUBFAMILY MEMBER"/>
    <property type="match status" value="1"/>
</dbReference>
<comment type="caution">
    <text evidence="15">The sequence shown here is derived from an EMBL/GenBank/DDBJ whole genome shotgun (WGS) entry which is preliminary data.</text>
</comment>
<evidence type="ECO:0000256" key="7">
    <source>
        <dbReference type="ARBA" id="ARBA00022806"/>
    </source>
</evidence>
<dbReference type="NCBIfam" id="TIGR00604">
    <property type="entry name" value="rad3"/>
    <property type="match status" value="1"/>
</dbReference>
<dbReference type="SUPFAM" id="SSF52540">
    <property type="entry name" value="P-loop containing nucleoside triphosphate hydrolases"/>
    <property type="match status" value="1"/>
</dbReference>
<proteinExistence type="inferred from homology"/>
<evidence type="ECO:0000256" key="10">
    <source>
        <dbReference type="ARBA" id="ARBA00023014"/>
    </source>
</evidence>
<evidence type="ECO:0000256" key="9">
    <source>
        <dbReference type="ARBA" id="ARBA00023004"/>
    </source>
</evidence>
<gene>
    <name evidence="15" type="ORF">AXG93_2415s1530</name>
</gene>
<keyword evidence="8" id="KW-0067">ATP-binding</keyword>
<dbReference type="Proteomes" id="UP000077202">
    <property type="component" value="Unassembled WGS sequence"/>
</dbReference>
<dbReference type="Gene3D" id="3.40.50.300">
    <property type="entry name" value="P-loop containing nucleotide triphosphate hydrolases"/>
    <property type="match status" value="3"/>
</dbReference>
<keyword evidence="5" id="KW-0547">Nucleotide-binding</keyword>